<evidence type="ECO:0008006" key="11">
    <source>
        <dbReference type="Google" id="ProtNLM"/>
    </source>
</evidence>
<feature type="domain" description="Trs120/TRAPPC9 fourth Ig-like" evidence="8">
    <location>
        <begin position="1221"/>
        <end position="1354"/>
    </location>
</feature>
<feature type="compositionally biased region" description="Pro residues" evidence="3">
    <location>
        <begin position="219"/>
        <end position="231"/>
    </location>
</feature>
<feature type="domain" description="Trs120/TRAPPC9 third Ig-like" evidence="7">
    <location>
        <begin position="1001"/>
        <end position="1198"/>
    </location>
</feature>
<feature type="region of interest" description="Disordered" evidence="3">
    <location>
        <begin position="207"/>
        <end position="245"/>
    </location>
</feature>
<feature type="domain" description="Trs120/TRAPPC9 N-terminal" evidence="4">
    <location>
        <begin position="6"/>
        <end position="316"/>
    </location>
</feature>
<proteinExistence type="predicted"/>
<dbReference type="InterPro" id="IPR058567">
    <property type="entry name" value="Ig_TRAPPC9_Trs120_3rd"/>
</dbReference>
<sequence length="1358" mass="148101">MGYNPFLPTAGARVNVLCVPAGPVTPGRFQDFTKLLQDAANAKLNHLTSSSSAQDGPRTSSEDNCILYEISPTQDPGRPHLFPFETNSRCQILLGLIDGERIEDNASEFDVEDGASTAALSDLEAIKTGFSQQSPSHLGLLVRQLVYFSKKRPTSVDRDIIFMSDTQGGAVAREFEAELSNPFTAKVEAMLNELKDQPISMVPGANAQACVRSSDTPNPSTPSPASTPVPTPSSGSSIVDADTQSDTSRGRFKIVHGMYQLQCGLWSDALSLLADGASMAQNGHDHLWHGKALESLLLCMLLLSWSGQGFTVPQVCRSLPNRSGIFQTEVSSKTGDSHRALAELMPPMVESILELYAKVSNLDLGGSLQDVLRESRIRAVNILVLVKSNGGILTQGCLDQLVLGRMETPAGGIPVAGEPVAVSKAGLANILIETLQASQSSNYSTHFTSILVAVTSSLSVLGLSRKHAFYLKQMVQQFVTKLIEARKIGASAVGIHPAAGLPPVSHALQGILPEMATGIRKMLSLVADAYGAPVPPVAPPRHLITADINVISEKVRTWAAEHSYGDLVLKLEMLRTCISVCEALPDVPAGLHFTSYILQASKRVVTLPRQSTNVSPPLMSVEEQARLLDSMNRAALAAPRLGFPKCSAEYWDDFLVRDVQVFERDDASRLIPHKSSDLAVRGSGLTDTIRDPFIYNPFAKTKSTVAAPVLVAGELASFAVILQNPLEVEVEIEDISLVTKGCCFVPSHHSIVLGPLSVQTFALSGTPTEDGDLEIVGCRARIRNCYDQEFLIFREDWKPYPNLKHNAVGTVRRRTNRSSKTSDDHETLLSIQLDLPVPASLKLKIIRPQPRITIQSDGLGTPSIMLLEGESRTFDLKLFNKSTDVPADFILVTTEDSVSSRLQEALSNKDLSSAEIHEVQKQLVESPAVVVRKRNVGSSATILGPGQAGIYEVTIVGRPGLVSATVQADYAYLGSPSQEVKGTFYTRQVRFSLSITVNGSIEIPRCNILPIHSDFAWRSNTTLRHGSEQGPHPPVQTTKNNIFALSDWYNDIGTGSDNYCMLSLDLRNVWPRPLSIDIQARKRSLNSDLEKTEWEEAFTVLETLQPGYITRVVLLIPRLFIEDSHAQIPSLETQKQFVVTTSKLSAEAEAASRESFWYREELLKCLRGTWKDESSGRCGEIDLRKGIRLSPRLVDVLKLDHVDLTYALQPCDGQGNRADGDASTPVRQIGRSHFILKSETFATLSVKVHNRTQDSLRLLLRLQPSLRNQPHTIALDLSRRFLWSGVLQRALHPAVESGGTAVAELGIIALVPGDYNITASVEEIKARRAKSGDSVSTGSGRRIWHARTPCLIDAVNDD</sequence>
<dbReference type="Pfam" id="PF26251">
    <property type="entry name" value="TPR_TRAPPC9-Trs120"/>
    <property type="match status" value="1"/>
</dbReference>
<dbReference type="InterPro" id="IPR058563">
    <property type="entry name" value="Trs120_TRAPPC9_N"/>
</dbReference>
<dbReference type="InterPro" id="IPR058565">
    <property type="entry name" value="Ig_TRAPPC9_Trs120_1st"/>
</dbReference>
<evidence type="ECO:0000256" key="1">
    <source>
        <dbReference type="ARBA" id="ARBA00004555"/>
    </source>
</evidence>
<reference evidence="9" key="1">
    <citation type="submission" date="2023-01" db="EMBL/GenBank/DDBJ databases">
        <title>Exophiala dermititidis isolated from Cystic Fibrosis Patient.</title>
        <authorList>
            <person name="Kurbessoian T."/>
            <person name="Crocker A."/>
            <person name="Murante D."/>
            <person name="Hogan D.A."/>
            <person name="Stajich J.E."/>
        </authorList>
    </citation>
    <scope>NUCLEOTIDE SEQUENCE</scope>
    <source>
        <strain evidence="9">Ex8</strain>
    </source>
</reference>
<evidence type="ECO:0000259" key="4">
    <source>
        <dbReference type="Pfam" id="PF08626"/>
    </source>
</evidence>
<name>A0AAN6IW45_EXODE</name>
<dbReference type="InterPro" id="IPR058568">
    <property type="entry name" value="Ig_TRAPPC9_Trs120_4th"/>
</dbReference>
<accession>A0AAN6IW45</accession>
<dbReference type="Pfam" id="PF26280">
    <property type="entry name" value="Ig_TRAPPC9-Trs120_2nd"/>
    <property type="match status" value="1"/>
</dbReference>
<protein>
    <recommendedName>
        <fullName evidence="11">Hypercellular protein HypA</fullName>
    </recommendedName>
</protein>
<dbReference type="EMBL" id="JAJGCB010000004">
    <property type="protein sequence ID" value="KAJ8992807.1"/>
    <property type="molecule type" value="Genomic_DNA"/>
</dbReference>
<dbReference type="Pfam" id="PF26254">
    <property type="entry name" value="Ig_TRAPPC9-Trs120_1st"/>
    <property type="match status" value="1"/>
</dbReference>
<dbReference type="GO" id="GO:0005802">
    <property type="term" value="C:trans-Golgi network"/>
    <property type="evidence" value="ECO:0007669"/>
    <property type="project" value="TreeGrafter"/>
</dbReference>
<evidence type="ECO:0000313" key="9">
    <source>
        <dbReference type="EMBL" id="KAJ8992807.1"/>
    </source>
</evidence>
<evidence type="ECO:0000313" key="10">
    <source>
        <dbReference type="Proteomes" id="UP001161757"/>
    </source>
</evidence>
<gene>
    <name evidence="9" type="ORF">HRR80_002852</name>
</gene>
<dbReference type="Proteomes" id="UP001161757">
    <property type="component" value="Unassembled WGS sequence"/>
</dbReference>
<dbReference type="InterPro" id="IPR013935">
    <property type="entry name" value="Trs120_TRAPPC9"/>
</dbReference>
<dbReference type="Pfam" id="PF26282">
    <property type="entry name" value="Ig_TRAPPC9-Trs120_3rd"/>
    <property type="match status" value="1"/>
</dbReference>
<evidence type="ECO:0000259" key="8">
    <source>
        <dbReference type="Pfam" id="PF26283"/>
    </source>
</evidence>
<keyword evidence="2" id="KW-0333">Golgi apparatus</keyword>
<evidence type="ECO:0000256" key="2">
    <source>
        <dbReference type="ARBA" id="ARBA00023034"/>
    </source>
</evidence>
<organism evidence="9 10">
    <name type="scientific">Exophiala dermatitidis</name>
    <name type="common">Black yeast-like fungus</name>
    <name type="synonym">Wangiella dermatitidis</name>
    <dbReference type="NCBI Taxonomy" id="5970"/>
    <lineage>
        <taxon>Eukaryota</taxon>
        <taxon>Fungi</taxon>
        <taxon>Dikarya</taxon>
        <taxon>Ascomycota</taxon>
        <taxon>Pezizomycotina</taxon>
        <taxon>Eurotiomycetes</taxon>
        <taxon>Chaetothyriomycetidae</taxon>
        <taxon>Chaetothyriales</taxon>
        <taxon>Herpotrichiellaceae</taxon>
        <taxon>Exophiala</taxon>
    </lineage>
</organism>
<comment type="caution">
    <text evidence="9">The sequence shown here is derived from an EMBL/GenBank/DDBJ whole genome shotgun (WGS) entry which is preliminary data.</text>
</comment>
<dbReference type="InterPro" id="IPR058564">
    <property type="entry name" value="TPR_TRAPPC9_Trs120"/>
</dbReference>
<feature type="domain" description="Trs120/TRAPPC9 TPR region" evidence="5">
    <location>
        <begin position="341"/>
        <end position="642"/>
    </location>
</feature>
<evidence type="ECO:0000259" key="5">
    <source>
        <dbReference type="Pfam" id="PF26251"/>
    </source>
</evidence>
<dbReference type="PANTHER" id="PTHR21512:SF5">
    <property type="entry name" value="TRAFFICKING PROTEIN PARTICLE COMPLEX SUBUNIT 9"/>
    <property type="match status" value="1"/>
</dbReference>
<feature type="domain" description="Trs120/TRAPPC9 first Ig-like" evidence="6">
    <location>
        <begin position="656"/>
        <end position="847"/>
    </location>
</feature>
<evidence type="ECO:0000256" key="3">
    <source>
        <dbReference type="SAM" id="MobiDB-lite"/>
    </source>
</evidence>
<evidence type="ECO:0000259" key="6">
    <source>
        <dbReference type="Pfam" id="PF26254"/>
    </source>
</evidence>
<dbReference type="Pfam" id="PF26283">
    <property type="entry name" value="Ig_TRAPPC9-Trs120_4th"/>
    <property type="match status" value="1"/>
</dbReference>
<dbReference type="Pfam" id="PF08626">
    <property type="entry name" value="TRAPPC9-Trs120"/>
    <property type="match status" value="1"/>
</dbReference>
<dbReference type="PANTHER" id="PTHR21512">
    <property type="entry name" value="TRAFFICKING PROTEIN PARTICLE COMPLEX SUBUNIT 9"/>
    <property type="match status" value="1"/>
</dbReference>
<comment type="subcellular location">
    <subcellularLocation>
        <location evidence="1">Golgi apparatus</location>
    </subcellularLocation>
</comment>
<evidence type="ECO:0000259" key="7">
    <source>
        <dbReference type="Pfam" id="PF26282"/>
    </source>
</evidence>